<reference evidence="4" key="1">
    <citation type="submission" date="2025-08" db="UniProtKB">
        <authorList>
            <consortium name="Ensembl"/>
        </authorList>
    </citation>
    <scope>IDENTIFICATION</scope>
</reference>
<feature type="compositionally biased region" description="Polar residues" evidence="2">
    <location>
        <begin position="513"/>
        <end position="527"/>
    </location>
</feature>
<feature type="compositionally biased region" description="Gly residues" evidence="2">
    <location>
        <begin position="139"/>
        <end position="148"/>
    </location>
</feature>
<evidence type="ECO:0000313" key="4">
    <source>
        <dbReference type="Ensembl" id="ENSANIP00000007553.1"/>
    </source>
</evidence>
<feature type="compositionally biased region" description="Low complexity" evidence="2">
    <location>
        <begin position="312"/>
        <end position="326"/>
    </location>
</feature>
<feature type="compositionally biased region" description="Polar residues" evidence="2">
    <location>
        <begin position="1"/>
        <end position="12"/>
    </location>
</feature>
<reference evidence="4" key="2">
    <citation type="submission" date="2025-09" db="UniProtKB">
        <authorList>
            <consortium name="Ensembl"/>
        </authorList>
    </citation>
    <scope>IDENTIFICATION</scope>
</reference>
<feature type="region of interest" description="Disordered" evidence="2">
    <location>
        <begin position="574"/>
        <end position="683"/>
    </location>
</feature>
<evidence type="ECO:0000259" key="3">
    <source>
        <dbReference type="Pfam" id="PF12516"/>
    </source>
</evidence>
<feature type="region of interest" description="Disordered" evidence="2">
    <location>
        <begin position="348"/>
        <end position="370"/>
    </location>
</feature>
<dbReference type="GO" id="GO:0061512">
    <property type="term" value="P:protein localization to cilium"/>
    <property type="evidence" value="ECO:0007669"/>
    <property type="project" value="TreeGrafter"/>
</dbReference>
<dbReference type="GO" id="GO:0060271">
    <property type="term" value="P:cilium assembly"/>
    <property type="evidence" value="ECO:0007669"/>
    <property type="project" value="TreeGrafter"/>
</dbReference>
<dbReference type="AlphaFoldDB" id="A0A8B9ME95"/>
<dbReference type="PANTHER" id="PTHR31997:SF0">
    <property type="entry name" value="PRIMARY CILIUM ASSEMBLY PROTEIN FAM149B1"/>
    <property type="match status" value="1"/>
</dbReference>
<feature type="region of interest" description="Disordered" evidence="2">
    <location>
        <begin position="722"/>
        <end position="756"/>
    </location>
</feature>
<dbReference type="Proteomes" id="UP000694541">
    <property type="component" value="Unplaced"/>
</dbReference>
<protein>
    <submittedName>
        <fullName evidence="4">Family with sequence similarity 149 member B1</fullName>
    </submittedName>
</protein>
<keyword evidence="5" id="KW-1185">Reference proteome</keyword>
<name>A0A8B9ME95_9AVES</name>
<feature type="compositionally biased region" description="Basic and acidic residues" evidence="2">
    <location>
        <begin position="193"/>
        <end position="211"/>
    </location>
</feature>
<feature type="region of interest" description="Disordered" evidence="2">
    <location>
        <begin position="1"/>
        <end position="148"/>
    </location>
</feature>
<accession>A0A8B9ME95</accession>
<feature type="compositionally biased region" description="Polar residues" evidence="2">
    <location>
        <begin position="487"/>
        <end position="496"/>
    </location>
</feature>
<comment type="similarity">
    <text evidence="1">Belongs to the FAM149 family.</text>
</comment>
<dbReference type="Ensembl" id="ENSANIT00000007810.1">
    <property type="protein sequence ID" value="ENSANIP00000007553.1"/>
    <property type="gene ID" value="ENSANIG00000005147.1"/>
</dbReference>
<feature type="compositionally biased region" description="Basic residues" evidence="2">
    <location>
        <begin position="44"/>
        <end position="58"/>
    </location>
</feature>
<feature type="region of interest" description="Disordered" evidence="2">
    <location>
        <begin position="181"/>
        <end position="229"/>
    </location>
</feature>
<dbReference type="InterPro" id="IPR022194">
    <property type="entry name" value="DUF3719"/>
</dbReference>
<feature type="compositionally biased region" description="Low complexity" evidence="2">
    <location>
        <begin position="628"/>
        <end position="656"/>
    </location>
</feature>
<evidence type="ECO:0000313" key="5">
    <source>
        <dbReference type="Proteomes" id="UP000694541"/>
    </source>
</evidence>
<feature type="compositionally biased region" description="Polar residues" evidence="2">
    <location>
        <begin position="745"/>
        <end position="756"/>
    </location>
</feature>
<dbReference type="PANTHER" id="PTHR31997">
    <property type="entry name" value="AGAP003710-PA"/>
    <property type="match status" value="1"/>
</dbReference>
<feature type="domain" description="DUF3719" evidence="3">
    <location>
        <begin position="265"/>
        <end position="331"/>
    </location>
</feature>
<sequence length="756" mass="83133">MNHSSSTLSPNSVVPPMCAGVSPGRGQRDERQLSPPRPPPASRPSRRRPPRLTPRRHVAQAEGLPLPDVGGQQRREAHRDPLGAAAQQRFASRAPRREEAVAHRVLRRRGPPEPLHGAGSGRGGRRRSASPEVGRRHGGGGGPAAGGGAAELRMISRYARKPVPAGALETQGLPKHALRHHPLPEVCPATPGTEKDGQISRESEIWKESDHPSVTPADHGNSWSASQSYANTSTEDSSVLSWGYDEFDKAATQQVQHMFRQIDELLYEQKENVHVEGLREECHQWTSNFLHLRVVGKQIVIPTDEGYGWYSSSPSGSLGSSDASSSQEKDSNEFSVFGKKVPLSVTPVHKKADRSKSPTLCSPESEEGEDGVIVSEGVMEEYLAFDRRDVEEELHERKMGLSSGRRKLGFPPISPSSCMKDSVLTFVFDDVWNEVLGCMEELIRRHWEGSASDDEKNIITVETIRADAGSPLQFDPLPALLPRMPQTKMSSVTSNLCPKPRCGRKSKKRRKTPQVNLSQGSSTGSQRNLNSLMVIHGIQLQQRNLPVTEKILDVDDKRPGSSSILSNRAWPNRPLELSTSSLSHSTRRRNPPPRTLHPINTSHSRTGTPGSVDDVFRGTRLLTAHEQLTSPSPLPLSRNNLLPPITTTNTAEHTSTAGSQRQTKSRGNSSRAHSVTAHEDTHQQLQERLFLPDHFSRPNTMNTLLPDPQHHRSCTVIDYTNQSWTSRGSTGPGLQLHGSVKPHSRSGSVTKSKQGF</sequence>
<evidence type="ECO:0000256" key="1">
    <source>
        <dbReference type="ARBA" id="ARBA00008309"/>
    </source>
</evidence>
<feature type="compositionally biased region" description="Polar residues" evidence="2">
    <location>
        <begin position="657"/>
        <end position="673"/>
    </location>
</feature>
<dbReference type="Pfam" id="PF12516">
    <property type="entry name" value="DUF3719"/>
    <property type="match status" value="1"/>
</dbReference>
<organism evidence="4 5">
    <name type="scientific">Accipiter nisus</name>
    <name type="common">Eurasian sparrowhawk</name>
    <dbReference type="NCBI Taxonomy" id="211598"/>
    <lineage>
        <taxon>Eukaryota</taxon>
        <taxon>Metazoa</taxon>
        <taxon>Chordata</taxon>
        <taxon>Craniata</taxon>
        <taxon>Vertebrata</taxon>
        <taxon>Euteleostomi</taxon>
        <taxon>Archelosauria</taxon>
        <taxon>Archosauria</taxon>
        <taxon>Dinosauria</taxon>
        <taxon>Saurischia</taxon>
        <taxon>Theropoda</taxon>
        <taxon>Coelurosauria</taxon>
        <taxon>Aves</taxon>
        <taxon>Neognathae</taxon>
        <taxon>Neoaves</taxon>
        <taxon>Telluraves</taxon>
        <taxon>Accipitrimorphae</taxon>
        <taxon>Accipitriformes</taxon>
        <taxon>Accipitridae</taxon>
        <taxon>Accipitrinae</taxon>
        <taxon>Accipiter</taxon>
    </lineage>
</organism>
<evidence type="ECO:0000256" key="2">
    <source>
        <dbReference type="SAM" id="MobiDB-lite"/>
    </source>
</evidence>
<feature type="compositionally biased region" description="Polar residues" evidence="2">
    <location>
        <begin position="598"/>
        <end position="609"/>
    </location>
</feature>
<feature type="region of interest" description="Disordered" evidence="2">
    <location>
        <begin position="487"/>
        <end position="527"/>
    </location>
</feature>
<proteinExistence type="inferred from homology"/>
<feature type="region of interest" description="Disordered" evidence="2">
    <location>
        <begin position="312"/>
        <end position="333"/>
    </location>
</feature>
<feature type="compositionally biased region" description="Basic residues" evidence="2">
    <location>
        <begin position="501"/>
        <end position="512"/>
    </location>
</feature>
<dbReference type="InterPro" id="IPR039630">
    <property type="entry name" value="FAM149"/>
</dbReference>